<protein>
    <recommendedName>
        <fullName evidence="3">Capsule assembly Wzi family protein</fullName>
    </recommendedName>
</protein>
<evidence type="ECO:0000313" key="1">
    <source>
        <dbReference type="EMBL" id="AQG81310.1"/>
    </source>
</evidence>
<dbReference type="EMBL" id="CP014263">
    <property type="protein sequence ID" value="AQG81310.1"/>
    <property type="molecule type" value="Genomic_DNA"/>
</dbReference>
<evidence type="ECO:0000313" key="2">
    <source>
        <dbReference type="Proteomes" id="UP000187941"/>
    </source>
</evidence>
<dbReference type="RefSeq" id="WP_077132773.1">
    <property type="nucleotide sequence ID" value="NZ_CP014263.1"/>
</dbReference>
<dbReference type="OrthoDB" id="596512at2"/>
<evidence type="ECO:0008006" key="3">
    <source>
        <dbReference type="Google" id="ProtNLM"/>
    </source>
</evidence>
<dbReference type="Gene3D" id="2.40.160.130">
    <property type="entry name" value="Capsule assembly protein Wzi"/>
    <property type="match status" value="1"/>
</dbReference>
<reference evidence="1 2" key="1">
    <citation type="submission" date="2016-01" db="EMBL/GenBank/DDBJ databases">
        <authorList>
            <person name="Oliw E.H."/>
        </authorList>
    </citation>
    <scope>NUCLEOTIDE SEQUENCE [LARGE SCALE GENOMIC DNA]</scope>
    <source>
        <strain evidence="1 2">DY10</strain>
    </source>
</reference>
<dbReference type="Proteomes" id="UP000187941">
    <property type="component" value="Chromosome"/>
</dbReference>
<keyword evidence="2" id="KW-1185">Reference proteome</keyword>
<dbReference type="AlphaFoldDB" id="A0A1P9X107"/>
<dbReference type="InterPro" id="IPR038636">
    <property type="entry name" value="Wzi_sf"/>
</dbReference>
<organism evidence="1 2">
    <name type="scientific">Spirosoma montaniterrae</name>
    <dbReference type="NCBI Taxonomy" id="1178516"/>
    <lineage>
        <taxon>Bacteria</taxon>
        <taxon>Pseudomonadati</taxon>
        <taxon>Bacteroidota</taxon>
        <taxon>Cytophagia</taxon>
        <taxon>Cytophagales</taxon>
        <taxon>Cytophagaceae</taxon>
        <taxon>Spirosoma</taxon>
    </lineage>
</organism>
<dbReference type="KEGG" id="smon:AWR27_19485"/>
<dbReference type="STRING" id="1178516.AWR27_19485"/>
<sequence>MRRIVWLAGWCLLIICGVFETHAQRSNQYQIEAGGMAASDQTPFWLRANQYGTVPLKTPIARVGARLSADYRSADSTTYKPKADWGYAAEVLVNAGLTNQLILPEAYLKGRFGAFEAYIGRRREVVGLVDTLLSTGAYSWSGNALPIPKVQIGLPVYTAVPFTKGVVSFLGAFAHGWFENANRLVTGSFLHHKYVYGRIGKPSWRFRLYAGFNHQVIWGGRADPAVLGPVVAVNGRLPSTLRYFPAVMFGTRNPDPDDPNITSFEENRIGNHLGSLDLAADVDLNNWNLFMYRQFMYDDGSLFYATNIQDGLNGLRIRNRRQPEGELFFLRQLTVEYLFTGSQGGSLFVIDNPQLRGRDDYFNHSQFVDGWTYFGRTIGTPFLTPTQETRPSLPQRFPIANNRVSVYHVGASGLLLNKVELTTRLSYGRNAGTYGTPYVPIVSQFSGLLTASVPLTILGGVVLNSSFGFDAGGLLPNSVGGYVGIRKTGILKRRPAVPSPRNPFNRI</sequence>
<accession>A0A1P9X107</accession>
<proteinExistence type="predicted"/>
<gene>
    <name evidence="1" type="ORF">AWR27_19485</name>
</gene>
<name>A0A1P9X107_9BACT</name>